<evidence type="ECO:0000313" key="5">
    <source>
        <dbReference type="EMBL" id="GMH88752.1"/>
    </source>
</evidence>
<dbReference type="PANTHER" id="PTHR23159">
    <property type="entry name" value="CENTROSOMAL PROTEIN 2"/>
    <property type="match status" value="1"/>
</dbReference>
<organism evidence="5 6">
    <name type="scientific">Triparma laevis f. inornata</name>
    <dbReference type="NCBI Taxonomy" id="1714386"/>
    <lineage>
        <taxon>Eukaryota</taxon>
        <taxon>Sar</taxon>
        <taxon>Stramenopiles</taxon>
        <taxon>Ochrophyta</taxon>
        <taxon>Bolidophyceae</taxon>
        <taxon>Parmales</taxon>
        <taxon>Triparmaceae</taxon>
        <taxon>Triparma</taxon>
    </lineage>
</organism>
<protein>
    <recommendedName>
        <fullName evidence="4">EF-hand domain-containing protein</fullName>
    </recommendedName>
</protein>
<evidence type="ECO:0000256" key="2">
    <source>
        <dbReference type="SAM" id="Coils"/>
    </source>
</evidence>
<evidence type="ECO:0000256" key="3">
    <source>
        <dbReference type="SAM" id="MobiDB-lite"/>
    </source>
</evidence>
<dbReference type="EMBL" id="BLQM01000417">
    <property type="protein sequence ID" value="GMH88752.1"/>
    <property type="molecule type" value="Genomic_DNA"/>
</dbReference>
<keyword evidence="1" id="KW-0106">Calcium</keyword>
<proteinExistence type="predicted"/>
<feature type="compositionally biased region" description="Basic and acidic residues" evidence="3">
    <location>
        <begin position="31"/>
        <end position="40"/>
    </location>
</feature>
<sequence>MSSSTPVATPQTHRPSSAYSPFSSEPPSPNEDTKSVHEFDNSTPYNILPRMTHYDLTPAGPTQNSSQLPMLMLMDNAQGSMIDSLQRQLAEERERGAHRLQTETLMHQLISERNEHESKIQDSSKKYDEEVMNLRLNMQKNLESARGDSNDALRNLNMQKRHNAELKRRAEELEKELLLARKHSTEFIERNKEQLEREKAAFALRIKNDESSIEAHKAHHEKVIREKDKMHEAIVTQMEARFKAESWATEERFKTLKAENENKAIQFENEMEKLREGALVAKIGSEAGMHKLKAHYEDLVKDEEGRGKKAKNKMVQMKWCSVLRTNAYKRKLSDLNAKMQDTLESQMREASAMLEKVKGECERKLDEERASHHRSRELFEQKLGALHNEVKNKIESHSETMHAVKEEHRRELSSEVSRVGKDFTDKMARSLEEVLNRKEHDLEEARSETAKMWEKKLNEIETTLTKDKEFLEKKTKSLKDKLESLEKAKVRAESEARADLDRAYKRVREKNAEVEKLENVIKAKTESFEAIDKKLSASKSINEAGVKIKERRDELVSSLAAMNIEMESLKAELAALKTKHTELTTANTTLEHDSHDLKSKLEASQHEMETATESNKDKVKELNAKHSSILSQLANEKLASSKNEKDAVKALKLNHNKMVSEKDTAIADCQSEIASLKERAANSKANEIAQRMLDAQKWTKERKALDSQVLKYEEDLSASKLSLEQQAHEAEAREKAEKELGLAKKEIAEVEKKMHSFEEDLVGEKEKSAKALAEVKEKEAAVKEISNELEKKEKMVVEIEEKLEKKEKILKEAKEELEEKQKKLHISLERTKELGQQLDHSDPHSTEHIFLAAEGKQAMLMRQLDVSKMRIRELEEEVDRLRNLLHKKERKHEHEGGGLEEVGVELTHTDVKLVIKYIDSLGEDVDGEISIVEFEHAIRKCRRAKGCAQDYARGRLLVYKLENLLDGSDLQPKSWFKGMCEKRGGGDMIMEHEKRVTSVSTTFLSSELGGLHKNGGGLEALEPGEITDLVRYLDPNLDGYITRNELVHAIRRAHLPPNALYAEYQCSIVMSKLEKYMHSQELRLKDLFNILDKDRSGHLNLKEFEKGVKALVGLEKSKEDEEMGRLLMASKDELMERFDHSERSGGGHGQGHGHGDAKSRKGDFKRSKTTV</sequence>
<feature type="compositionally biased region" description="Basic and acidic residues" evidence="3">
    <location>
        <begin position="590"/>
        <end position="618"/>
    </location>
</feature>
<dbReference type="Pfam" id="PF13833">
    <property type="entry name" value="EF-hand_8"/>
    <property type="match status" value="1"/>
</dbReference>
<keyword evidence="2" id="KW-0175">Coiled coil</keyword>
<gene>
    <name evidence="5" type="ORF">TL16_g11249</name>
</gene>
<accession>A0A9W7BE53</accession>
<dbReference type="PROSITE" id="PS00018">
    <property type="entry name" value="EF_HAND_1"/>
    <property type="match status" value="1"/>
</dbReference>
<evidence type="ECO:0000313" key="6">
    <source>
        <dbReference type="Proteomes" id="UP001162640"/>
    </source>
</evidence>
<dbReference type="PANTHER" id="PTHR23159:SF31">
    <property type="entry name" value="CENTROSOME-ASSOCIATED PROTEIN CEP250 ISOFORM X1"/>
    <property type="match status" value="1"/>
</dbReference>
<feature type="coiled-coil region" evidence="2">
    <location>
        <begin position="156"/>
        <end position="212"/>
    </location>
</feature>
<feature type="domain" description="EF-hand" evidence="4">
    <location>
        <begin position="1079"/>
        <end position="1114"/>
    </location>
</feature>
<feature type="coiled-coil region" evidence="2">
    <location>
        <begin position="666"/>
        <end position="891"/>
    </location>
</feature>
<dbReference type="InterPro" id="IPR002048">
    <property type="entry name" value="EF_hand_dom"/>
</dbReference>
<feature type="coiled-coil region" evidence="2">
    <location>
        <begin position="329"/>
        <end position="527"/>
    </location>
</feature>
<reference evidence="6" key="1">
    <citation type="journal article" date="2023" name="Commun. Biol.">
        <title>Genome analysis of Parmales, the sister group of diatoms, reveals the evolutionary specialization of diatoms from phago-mixotrophs to photoautotrophs.</title>
        <authorList>
            <person name="Ban H."/>
            <person name="Sato S."/>
            <person name="Yoshikawa S."/>
            <person name="Yamada K."/>
            <person name="Nakamura Y."/>
            <person name="Ichinomiya M."/>
            <person name="Sato N."/>
            <person name="Blanc-Mathieu R."/>
            <person name="Endo H."/>
            <person name="Kuwata A."/>
            <person name="Ogata H."/>
        </authorList>
    </citation>
    <scope>NUCLEOTIDE SEQUENCE [LARGE SCALE GENOMIC DNA]</scope>
</reference>
<dbReference type="SMART" id="SM00054">
    <property type="entry name" value="EFh"/>
    <property type="match status" value="3"/>
</dbReference>
<dbReference type="AlphaFoldDB" id="A0A9W7BE53"/>
<dbReference type="Proteomes" id="UP001162640">
    <property type="component" value="Unassembled WGS sequence"/>
</dbReference>
<feature type="compositionally biased region" description="Basic and acidic residues" evidence="3">
    <location>
        <begin position="1153"/>
        <end position="1171"/>
    </location>
</feature>
<comment type="caution">
    <text evidence="5">The sequence shown here is derived from an EMBL/GenBank/DDBJ whole genome shotgun (WGS) entry which is preliminary data.</text>
</comment>
<feature type="region of interest" description="Disordered" evidence="3">
    <location>
        <begin position="585"/>
        <end position="618"/>
    </location>
</feature>
<evidence type="ECO:0000259" key="4">
    <source>
        <dbReference type="PROSITE" id="PS50222"/>
    </source>
</evidence>
<feature type="region of interest" description="Disordered" evidence="3">
    <location>
        <begin position="1"/>
        <end position="44"/>
    </location>
</feature>
<evidence type="ECO:0000256" key="1">
    <source>
        <dbReference type="ARBA" id="ARBA00022837"/>
    </source>
</evidence>
<dbReference type="GO" id="GO:0005509">
    <property type="term" value="F:calcium ion binding"/>
    <property type="evidence" value="ECO:0007669"/>
    <property type="project" value="InterPro"/>
</dbReference>
<dbReference type="SUPFAM" id="SSF47473">
    <property type="entry name" value="EF-hand"/>
    <property type="match status" value="1"/>
</dbReference>
<feature type="domain" description="EF-hand" evidence="4">
    <location>
        <begin position="1021"/>
        <end position="1056"/>
    </location>
</feature>
<dbReference type="InterPro" id="IPR011992">
    <property type="entry name" value="EF-hand-dom_pair"/>
</dbReference>
<feature type="compositionally biased region" description="Polar residues" evidence="3">
    <location>
        <begin position="1"/>
        <end position="14"/>
    </location>
</feature>
<feature type="region of interest" description="Disordered" evidence="3">
    <location>
        <begin position="1137"/>
        <end position="1171"/>
    </location>
</feature>
<dbReference type="PROSITE" id="PS50222">
    <property type="entry name" value="EF_HAND_2"/>
    <property type="match status" value="2"/>
</dbReference>
<dbReference type="Gene3D" id="1.10.238.10">
    <property type="entry name" value="EF-hand"/>
    <property type="match status" value="1"/>
</dbReference>
<name>A0A9W7BE53_9STRA</name>
<dbReference type="InterPro" id="IPR018247">
    <property type="entry name" value="EF_Hand_1_Ca_BS"/>
</dbReference>